<dbReference type="AlphaFoldDB" id="A0A835I679"/>
<accession>A0A835I679</accession>
<evidence type="ECO:0000256" key="4">
    <source>
        <dbReference type="ARBA" id="ARBA00022989"/>
    </source>
</evidence>
<comment type="caution">
    <text evidence="8">The sequence shown here is derived from an EMBL/GenBank/DDBJ whole genome shotgun (WGS) entry which is preliminary data.</text>
</comment>
<evidence type="ECO:0000313" key="8">
    <source>
        <dbReference type="EMBL" id="KAF9610862.1"/>
    </source>
</evidence>
<organism evidence="8 9">
    <name type="scientific">Coptis chinensis</name>
    <dbReference type="NCBI Taxonomy" id="261450"/>
    <lineage>
        <taxon>Eukaryota</taxon>
        <taxon>Viridiplantae</taxon>
        <taxon>Streptophyta</taxon>
        <taxon>Embryophyta</taxon>
        <taxon>Tracheophyta</taxon>
        <taxon>Spermatophyta</taxon>
        <taxon>Magnoliopsida</taxon>
        <taxon>Ranunculales</taxon>
        <taxon>Ranunculaceae</taxon>
        <taxon>Coptidoideae</taxon>
        <taxon>Coptis</taxon>
    </lineage>
</organism>
<feature type="transmembrane region" description="Helical" evidence="6">
    <location>
        <begin position="162"/>
        <end position="182"/>
    </location>
</feature>
<dbReference type="PANTHER" id="PTHR11654">
    <property type="entry name" value="OLIGOPEPTIDE TRANSPORTER-RELATED"/>
    <property type="match status" value="1"/>
</dbReference>
<evidence type="ECO:0000256" key="3">
    <source>
        <dbReference type="ARBA" id="ARBA00022692"/>
    </source>
</evidence>
<sequence length="254" mass="28020">MLPIIISTIFMNTCLAQLQTFSVQQSTTMDTGILGFHVPGPSLPVIPMVIMAIMVPIYDRVFVPLARKFTGIPRGVQSLQRIGVGLVLSAISMAIAGIMETRRKSVAVEHNMVDSLDPLPMSIFWLGFQYAIFGAADMFTLVGLLEFFYAESSAGMKSLSTAISWSSMAFGYYLSSLVVEVVNKVSGGWLASNNLNRDELNYFYRLLSGLSVLNFGFYLLCASWYRYKKVEEVKQIGGNDFEGKVNVEIGKVNG</sequence>
<reference evidence="8 9" key="1">
    <citation type="submission" date="2020-10" db="EMBL/GenBank/DDBJ databases">
        <title>The Coptis chinensis genome and diversification of protoberbering-type alkaloids.</title>
        <authorList>
            <person name="Wang B."/>
            <person name="Shu S."/>
            <person name="Song C."/>
            <person name="Liu Y."/>
        </authorList>
    </citation>
    <scope>NUCLEOTIDE SEQUENCE [LARGE SCALE GENOMIC DNA]</scope>
    <source>
        <strain evidence="8">HL-2020</strain>
        <tissue evidence="8">Leaf</tissue>
    </source>
</reference>
<evidence type="ECO:0000313" key="9">
    <source>
        <dbReference type="Proteomes" id="UP000631114"/>
    </source>
</evidence>
<dbReference type="Proteomes" id="UP000631114">
    <property type="component" value="Unassembled WGS sequence"/>
</dbReference>
<keyword evidence="4 6" id="KW-1133">Transmembrane helix</keyword>
<feature type="transmembrane region" description="Helical" evidence="6">
    <location>
        <begin position="119"/>
        <end position="150"/>
    </location>
</feature>
<dbReference type="Pfam" id="PF00854">
    <property type="entry name" value="PTR2"/>
    <property type="match status" value="1"/>
</dbReference>
<comment type="subcellular location">
    <subcellularLocation>
        <location evidence="1">Membrane</location>
        <topology evidence="1">Multi-pass membrane protein</topology>
    </subcellularLocation>
</comment>
<keyword evidence="9" id="KW-1185">Reference proteome</keyword>
<evidence type="ECO:0000256" key="2">
    <source>
        <dbReference type="ARBA" id="ARBA00005982"/>
    </source>
</evidence>
<dbReference type="GO" id="GO:0016020">
    <property type="term" value="C:membrane"/>
    <property type="evidence" value="ECO:0007669"/>
    <property type="project" value="UniProtKB-SubCell"/>
</dbReference>
<feature type="transmembrane region" description="Helical" evidence="6">
    <location>
        <begin position="40"/>
        <end position="58"/>
    </location>
</feature>
<dbReference type="EMBL" id="JADFTS010000004">
    <property type="protein sequence ID" value="KAF9610862.1"/>
    <property type="molecule type" value="Genomic_DNA"/>
</dbReference>
<dbReference type="Gene3D" id="1.20.1250.20">
    <property type="entry name" value="MFS general substrate transporter like domains"/>
    <property type="match status" value="1"/>
</dbReference>
<dbReference type="GO" id="GO:0022857">
    <property type="term" value="F:transmembrane transporter activity"/>
    <property type="evidence" value="ECO:0007669"/>
    <property type="project" value="InterPro"/>
</dbReference>
<gene>
    <name evidence="8" type="ORF">IFM89_025324</name>
</gene>
<dbReference type="InterPro" id="IPR000109">
    <property type="entry name" value="POT_fam"/>
</dbReference>
<comment type="similarity">
    <text evidence="2">Belongs to the major facilitator superfamily. Proton-dependent oligopeptide transporter (POT/PTR) (TC 2.A.17) family.</text>
</comment>
<feature type="transmembrane region" description="Helical" evidence="6">
    <location>
        <begin position="79"/>
        <end position="99"/>
    </location>
</feature>
<feature type="transmembrane region" description="Helical" evidence="6">
    <location>
        <begin position="202"/>
        <end position="225"/>
    </location>
</feature>
<keyword evidence="7" id="KW-0732">Signal</keyword>
<dbReference type="OrthoDB" id="8904098at2759"/>
<keyword evidence="5 6" id="KW-0472">Membrane</keyword>
<name>A0A835I679_9MAGN</name>
<evidence type="ECO:0000256" key="5">
    <source>
        <dbReference type="ARBA" id="ARBA00023136"/>
    </source>
</evidence>
<feature type="chain" id="PRO_5032314743" evidence="7">
    <location>
        <begin position="17"/>
        <end position="254"/>
    </location>
</feature>
<keyword evidence="3 6" id="KW-0812">Transmembrane</keyword>
<proteinExistence type="inferred from homology"/>
<evidence type="ECO:0000256" key="6">
    <source>
        <dbReference type="SAM" id="Phobius"/>
    </source>
</evidence>
<protein>
    <submittedName>
        <fullName evidence="8">Uncharacterized protein</fullName>
    </submittedName>
</protein>
<feature type="signal peptide" evidence="7">
    <location>
        <begin position="1"/>
        <end position="16"/>
    </location>
</feature>
<evidence type="ECO:0000256" key="7">
    <source>
        <dbReference type="SAM" id="SignalP"/>
    </source>
</evidence>
<evidence type="ECO:0000256" key="1">
    <source>
        <dbReference type="ARBA" id="ARBA00004141"/>
    </source>
</evidence>
<dbReference type="InterPro" id="IPR036259">
    <property type="entry name" value="MFS_trans_sf"/>
</dbReference>